<dbReference type="PROSITE" id="PS50110">
    <property type="entry name" value="RESPONSE_REGULATORY"/>
    <property type="match status" value="1"/>
</dbReference>
<evidence type="ECO:0000256" key="7">
    <source>
        <dbReference type="PROSITE-ProRule" id="PRU01091"/>
    </source>
</evidence>
<dbReference type="InterPro" id="IPR001867">
    <property type="entry name" value="OmpR/PhoB-type_DNA-bd"/>
</dbReference>
<dbReference type="SUPFAM" id="SSF52172">
    <property type="entry name" value="CheY-like"/>
    <property type="match status" value="1"/>
</dbReference>
<evidence type="ECO:0000256" key="6">
    <source>
        <dbReference type="PROSITE-ProRule" id="PRU00169"/>
    </source>
</evidence>
<evidence type="ECO:0000256" key="5">
    <source>
        <dbReference type="ARBA" id="ARBA00023163"/>
    </source>
</evidence>
<keyword evidence="5" id="KW-0804">Transcription</keyword>
<dbReference type="InterPro" id="IPR016032">
    <property type="entry name" value="Sig_transdc_resp-reg_C-effctor"/>
</dbReference>
<feature type="DNA-binding region" description="OmpR/PhoB-type" evidence="7">
    <location>
        <begin position="129"/>
        <end position="226"/>
    </location>
</feature>
<accession>A0A848KH97</accession>
<dbReference type="GO" id="GO:0032993">
    <property type="term" value="C:protein-DNA complex"/>
    <property type="evidence" value="ECO:0007669"/>
    <property type="project" value="TreeGrafter"/>
</dbReference>
<proteinExistence type="predicted"/>
<keyword evidence="2" id="KW-0902">Two-component regulatory system</keyword>
<gene>
    <name evidence="10" type="ORF">FGL95_19065</name>
</gene>
<dbReference type="GO" id="GO:0006355">
    <property type="term" value="P:regulation of DNA-templated transcription"/>
    <property type="evidence" value="ECO:0007669"/>
    <property type="project" value="InterPro"/>
</dbReference>
<dbReference type="GO" id="GO:0000156">
    <property type="term" value="F:phosphorelay response regulator activity"/>
    <property type="evidence" value="ECO:0007669"/>
    <property type="project" value="TreeGrafter"/>
</dbReference>
<dbReference type="InterPro" id="IPR001789">
    <property type="entry name" value="Sig_transdc_resp-reg_receiver"/>
</dbReference>
<dbReference type="SMART" id="SM00862">
    <property type="entry name" value="Trans_reg_C"/>
    <property type="match status" value="1"/>
</dbReference>
<dbReference type="SUPFAM" id="SSF46894">
    <property type="entry name" value="C-terminal effector domain of the bipartite response regulators"/>
    <property type="match status" value="1"/>
</dbReference>
<dbReference type="PANTHER" id="PTHR48111">
    <property type="entry name" value="REGULATOR OF RPOS"/>
    <property type="match status" value="1"/>
</dbReference>
<reference evidence="10 11" key="2">
    <citation type="submission" date="2020-06" db="EMBL/GenBank/DDBJ databases">
        <title>Antribacter stalactiti gen. nov., sp. nov., a new member of the family Nacardiaceae isolated from a cave.</title>
        <authorList>
            <person name="Kim I.S."/>
        </authorList>
    </citation>
    <scope>NUCLEOTIDE SEQUENCE [LARGE SCALE GENOMIC DNA]</scope>
    <source>
        <strain evidence="10 11">YC2-7</strain>
    </source>
</reference>
<evidence type="ECO:0000256" key="4">
    <source>
        <dbReference type="ARBA" id="ARBA00023125"/>
    </source>
</evidence>
<evidence type="ECO:0000256" key="3">
    <source>
        <dbReference type="ARBA" id="ARBA00023015"/>
    </source>
</evidence>
<dbReference type="Gene3D" id="1.10.10.10">
    <property type="entry name" value="Winged helix-like DNA-binding domain superfamily/Winged helix DNA-binding domain"/>
    <property type="match status" value="1"/>
</dbReference>
<keyword evidence="4 7" id="KW-0238">DNA-binding</keyword>
<dbReference type="InterPro" id="IPR039420">
    <property type="entry name" value="WalR-like"/>
</dbReference>
<dbReference type="GO" id="GO:0000976">
    <property type="term" value="F:transcription cis-regulatory region binding"/>
    <property type="evidence" value="ECO:0007669"/>
    <property type="project" value="TreeGrafter"/>
</dbReference>
<dbReference type="Proteomes" id="UP000535543">
    <property type="component" value="Unassembled WGS sequence"/>
</dbReference>
<feature type="domain" description="OmpR/PhoB-type" evidence="9">
    <location>
        <begin position="129"/>
        <end position="226"/>
    </location>
</feature>
<dbReference type="InterPro" id="IPR036388">
    <property type="entry name" value="WH-like_DNA-bd_sf"/>
</dbReference>
<dbReference type="Pfam" id="PF00486">
    <property type="entry name" value="Trans_reg_C"/>
    <property type="match status" value="1"/>
</dbReference>
<dbReference type="GO" id="GO:0005829">
    <property type="term" value="C:cytosol"/>
    <property type="evidence" value="ECO:0007669"/>
    <property type="project" value="TreeGrafter"/>
</dbReference>
<organism evidence="10 11">
    <name type="scientific">Antrihabitans stalactiti</name>
    <dbReference type="NCBI Taxonomy" id="2584121"/>
    <lineage>
        <taxon>Bacteria</taxon>
        <taxon>Bacillati</taxon>
        <taxon>Actinomycetota</taxon>
        <taxon>Actinomycetes</taxon>
        <taxon>Mycobacteriales</taxon>
        <taxon>Nocardiaceae</taxon>
        <taxon>Antrihabitans</taxon>
    </lineage>
</organism>
<feature type="domain" description="Response regulatory" evidence="8">
    <location>
        <begin position="6"/>
        <end position="119"/>
    </location>
</feature>
<name>A0A848KH97_9NOCA</name>
<reference evidence="10 11" key="1">
    <citation type="submission" date="2019-05" db="EMBL/GenBank/DDBJ databases">
        <authorList>
            <person name="Lee S.D."/>
        </authorList>
    </citation>
    <scope>NUCLEOTIDE SEQUENCE [LARGE SCALE GENOMIC DNA]</scope>
    <source>
        <strain evidence="10 11">YC2-7</strain>
    </source>
</reference>
<comment type="caution">
    <text evidence="10">The sequence shown here is derived from an EMBL/GenBank/DDBJ whole genome shotgun (WGS) entry which is preliminary data.</text>
</comment>
<dbReference type="AlphaFoldDB" id="A0A848KH97"/>
<dbReference type="PANTHER" id="PTHR48111:SF1">
    <property type="entry name" value="TWO-COMPONENT RESPONSE REGULATOR ORR33"/>
    <property type="match status" value="1"/>
</dbReference>
<evidence type="ECO:0000256" key="1">
    <source>
        <dbReference type="ARBA" id="ARBA00022553"/>
    </source>
</evidence>
<dbReference type="InterPro" id="IPR011006">
    <property type="entry name" value="CheY-like_superfamily"/>
</dbReference>
<evidence type="ECO:0000313" key="10">
    <source>
        <dbReference type="EMBL" id="NMN97146.1"/>
    </source>
</evidence>
<dbReference type="CDD" id="cd00383">
    <property type="entry name" value="trans_reg_C"/>
    <property type="match status" value="1"/>
</dbReference>
<dbReference type="RefSeq" id="WP_169589744.1">
    <property type="nucleotide sequence ID" value="NZ_VCQU01000006.1"/>
</dbReference>
<keyword evidence="11" id="KW-1185">Reference proteome</keyword>
<evidence type="ECO:0000259" key="8">
    <source>
        <dbReference type="PROSITE" id="PS50110"/>
    </source>
</evidence>
<comment type="caution">
    <text evidence="6">Lacks conserved residue(s) required for the propagation of feature annotation.</text>
</comment>
<dbReference type="PROSITE" id="PS51755">
    <property type="entry name" value="OMPR_PHOB"/>
    <property type="match status" value="1"/>
</dbReference>
<keyword evidence="3" id="KW-0805">Transcription regulation</keyword>
<sequence>MTSAGRVLLADSNADIAAAATSAAARKGIRLDWCLDGARVLIAVGAEPPSVLVLSARLGVVDPPNIVSTVRDQSDVPILIGVGPHDEDLARVAVEAGATAMIERPYDIGQITSFVEAGRQSRGETHSATELLVAGPISVDRRGHRVHVRGREVSLTNRELALLAFLVERRGRVADQDEISHAVWGHLTDTNTVAVHVKRLRVKLGEDPELGQFITTIRGVGYRLAPSLCA</sequence>
<keyword evidence="1" id="KW-0597">Phosphoprotein</keyword>
<evidence type="ECO:0000256" key="2">
    <source>
        <dbReference type="ARBA" id="ARBA00023012"/>
    </source>
</evidence>
<dbReference type="EMBL" id="VCQU01000006">
    <property type="protein sequence ID" value="NMN97146.1"/>
    <property type="molecule type" value="Genomic_DNA"/>
</dbReference>
<evidence type="ECO:0000259" key="9">
    <source>
        <dbReference type="PROSITE" id="PS51755"/>
    </source>
</evidence>
<dbReference type="Gene3D" id="3.40.50.2300">
    <property type="match status" value="1"/>
</dbReference>
<protein>
    <submittedName>
        <fullName evidence="10">Response regulator transcription factor</fullName>
    </submittedName>
</protein>
<evidence type="ECO:0000313" key="11">
    <source>
        <dbReference type="Proteomes" id="UP000535543"/>
    </source>
</evidence>